<feature type="transmembrane region" description="Helical" evidence="21">
    <location>
        <begin position="1487"/>
        <end position="1510"/>
    </location>
</feature>
<dbReference type="PROSITE" id="PS50082">
    <property type="entry name" value="WD_REPEATS_2"/>
    <property type="match status" value="5"/>
</dbReference>
<evidence type="ECO:0000256" key="20">
    <source>
        <dbReference type="SAM" id="MobiDB-lite"/>
    </source>
</evidence>
<dbReference type="SUPFAM" id="SSF81383">
    <property type="entry name" value="F-box domain"/>
    <property type="match status" value="1"/>
</dbReference>
<evidence type="ECO:0000256" key="6">
    <source>
        <dbReference type="ARBA" id="ARBA00022554"/>
    </source>
</evidence>
<dbReference type="Proteomes" id="UP001138500">
    <property type="component" value="Unassembled WGS sequence"/>
</dbReference>
<dbReference type="EMBL" id="RIBY02000147">
    <property type="protein sequence ID" value="KAH9845103.1"/>
    <property type="molecule type" value="Genomic_DNA"/>
</dbReference>
<dbReference type="Pfam" id="PF22250">
    <property type="entry name" value="PFF1_C"/>
    <property type="match status" value="1"/>
</dbReference>
<name>A0A9W7W6K6_9PEZI</name>
<dbReference type="InterPro" id="IPR053976">
    <property type="entry name" value="PFF1_TM"/>
</dbReference>
<dbReference type="PROSITE" id="PS50294">
    <property type="entry name" value="WD_REPEATS_REGION"/>
    <property type="match status" value="4"/>
</dbReference>
<dbReference type="PANTHER" id="PTHR14604:SF4">
    <property type="entry name" value="F-BOX DOMAIN-CONTAINING PROTEIN"/>
    <property type="match status" value="1"/>
</dbReference>
<dbReference type="InterPro" id="IPR048024">
    <property type="entry name" value="Fxna-like_M28_dom"/>
</dbReference>
<feature type="compositionally biased region" description="Basic residues" evidence="20">
    <location>
        <begin position="159"/>
        <end position="168"/>
    </location>
</feature>
<evidence type="ECO:0000256" key="12">
    <source>
        <dbReference type="ARBA" id="ARBA00022801"/>
    </source>
</evidence>
<feature type="transmembrane region" description="Helical" evidence="21">
    <location>
        <begin position="1290"/>
        <end position="1310"/>
    </location>
</feature>
<feature type="region of interest" description="Disordered" evidence="20">
    <location>
        <begin position="307"/>
        <end position="342"/>
    </location>
</feature>
<dbReference type="InterPro" id="IPR050995">
    <property type="entry name" value="WD-F-box_domain-protein"/>
</dbReference>
<keyword evidence="9 21" id="KW-0812">Transmembrane</keyword>
<feature type="repeat" description="WD" evidence="18">
    <location>
        <begin position="624"/>
        <end position="663"/>
    </location>
</feature>
<dbReference type="InterPro" id="IPR015943">
    <property type="entry name" value="WD40/YVTN_repeat-like_dom_sf"/>
</dbReference>
<dbReference type="InterPro" id="IPR036047">
    <property type="entry name" value="F-box-like_dom_sf"/>
</dbReference>
<keyword evidence="24" id="KW-1185">Reference proteome</keyword>
<feature type="repeat" description="WD" evidence="18">
    <location>
        <begin position="461"/>
        <end position="500"/>
    </location>
</feature>
<dbReference type="CDD" id="cd03875">
    <property type="entry name" value="M28_Fxna_like"/>
    <property type="match status" value="1"/>
</dbReference>
<dbReference type="InterPro" id="IPR001810">
    <property type="entry name" value="F-box_dom"/>
</dbReference>
<feature type="region of interest" description="Disordered" evidence="20">
    <location>
        <begin position="1393"/>
        <end position="1458"/>
    </location>
</feature>
<evidence type="ECO:0000256" key="14">
    <source>
        <dbReference type="ARBA" id="ARBA00022989"/>
    </source>
</evidence>
<dbReference type="Pfam" id="PF00400">
    <property type="entry name" value="WD40"/>
    <property type="match status" value="5"/>
</dbReference>
<evidence type="ECO:0000256" key="3">
    <source>
        <dbReference type="ARBA" id="ARBA00004128"/>
    </source>
</evidence>
<feature type="transmembrane region" description="Helical" evidence="21">
    <location>
        <begin position="1256"/>
        <end position="1278"/>
    </location>
</feature>
<feature type="region of interest" description="Disordered" evidence="20">
    <location>
        <begin position="159"/>
        <end position="265"/>
    </location>
</feature>
<keyword evidence="14 21" id="KW-1133">Transmembrane helix</keyword>
<evidence type="ECO:0000256" key="4">
    <source>
        <dbReference type="ARBA" id="ARBA00007968"/>
    </source>
</evidence>
<comment type="cofactor">
    <cofactor evidence="1">
        <name>Zn(2+)</name>
        <dbReference type="ChEBI" id="CHEBI:29105"/>
    </cofactor>
</comment>
<evidence type="ECO:0000256" key="15">
    <source>
        <dbReference type="ARBA" id="ARBA00023049"/>
    </source>
</evidence>
<feature type="compositionally biased region" description="Low complexity" evidence="20">
    <location>
        <begin position="224"/>
        <end position="243"/>
    </location>
</feature>
<dbReference type="SMART" id="SM00256">
    <property type="entry name" value="FBOX"/>
    <property type="match status" value="1"/>
</dbReference>
<keyword evidence="7 18" id="KW-0853">WD repeat</keyword>
<evidence type="ECO:0000256" key="1">
    <source>
        <dbReference type="ARBA" id="ARBA00001947"/>
    </source>
</evidence>
<feature type="transmembrane region" description="Helical" evidence="21">
    <location>
        <begin position="1522"/>
        <end position="1542"/>
    </location>
</feature>
<keyword evidence="8 19" id="KW-0645">Protease</keyword>
<dbReference type="PROSITE" id="PS50181">
    <property type="entry name" value="FBOX"/>
    <property type="match status" value="1"/>
</dbReference>
<dbReference type="Pfam" id="PF12937">
    <property type="entry name" value="F-box-like"/>
    <property type="match status" value="1"/>
</dbReference>
<evidence type="ECO:0000256" key="7">
    <source>
        <dbReference type="ARBA" id="ARBA00022574"/>
    </source>
</evidence>
<evidence type="ECO:0000256" key="13">
    <source>
        <dbReference type="ARBA" id="ARBA00022833"/>
    </source>
</evidence>
<dbReference type="GO" id="GO:0008237">
    <property type="term" value="F:metallopeptidase activity"/>
    <property type="evidence" value="ECO:0007669"/>
    <property type="project" value="UniProtKB-KW"/>
</dbReference>
<comment type="subcellular location">
    <subcellularLocation>
        <location evidence="3">Vacuole membrane</location>
        <topology evidence="3">Multi-pass membrane protein</topology>
    </subcellularLocation>
</comment>
<dbReference type="GO" id="GO:0006508">
    <property type="term" value="P:proteolysis"/>
    <property type="evidence" value="ECO:0007669"/>
    <property type="project" value="UniProtKB-KW"/>
</dbReference>
<feature type="domain" description="F-box" evidence="22">
    <location>
        <begin position="355"/>
        <end position="401"/>
    </location>
</feature>
<feature type="transmembrane region" description="Helical" evidence="21">
    <location>
        <begin position="1554"/>
        <end position="1573"/>
    </location>
</feature>
<feature type="region of interest" description="Disordered" evidence="20">
    <location>
        <begin position="1"/>
        <end position="87"/>
    </location>
</feature>
<feature type="repeat" description="WD" evidence="18">
    <location>
        <begin position="544"/>
        <end position="583"/>
    </location>
</feature>
<evidence type="ECO:0000256" key="11">
    <source>
        <dbReference type="ARBA" id="ARBA00022737"/>
    </source>
</evidence>
<feature type="repeat" description="WD" evidence="18">
    <location>
        <begin position="706"/>
        <end position="747"/>
    </location>
</feature>
<keyword evidence="17" id="KW-0325">Glycoprotein</keyword>
<evidence type="ECO:0000256" key="19">
    <source>
        <dbReference type="RuleBase" id="RU361240"/>
    </source>
</evidence>
<dbReference type="OrthoDB" id="76293at2759"/>
<evidence type="ECO:0000256" key="16">
    <source>
        <dbReference type="ARBA" id="ARBA00023136"/>
    </source>
</evidence>
<dbReference type="InterPro" id="IPR053975">
    <property type="entry name" value="PFF1_C"/>
</dbReference>
<keyword evidence="16 21" id="KW-0472">Membrane</keyword>
<gene>
    <name evidence="23" type="ORF">Tdes44962_MAKER06893</name>
</gene>
<dbReference type="EC" id="3.4.-.-" evidence="19"/>
<dbReference type="PRINTS" id="PR00320">
    <property type="entry name" value="GPROTEINBRPT"/>
</dbReference>
<reference evidence="23 24" key="2">
    <citation type="journal article" date="2021" name="Curr. Genet.">
        <title>Genetic response to nitrogen starvation in the aggressive Eucalyptus foliar pathogen Teratosphaeria destructans.</title>
        <authorList>
            <person name="Havenga M."/>
            <person name="Wingfield B.D."/>
            <person name="Wingfield M.J."/>
            <person name="Dreyer L.L."/>
            <person name="Roets F."/>
            <person name="Aylward J."/>
        </authorList>
    </citation>
    <scope>NUCLEOTIDE SEQUENCE [LARGE SCALE GENOMIC DNA]</scope>
    <source>
        <strain evidence="23">CMW44962</strain>
    </source>
</reference>
<feature type="transmembrane region" description="Helical" evidence="21">
    <location>
        <begin position="1354"/>
        <end position="1375"/>
    </location>
</feature>
<keyword evidence="10 19" id="KW-0479">Metal-binding</keyword>
<dbReference type="PROSITE" id="PS00678">
    <property type="entry name" value="WD_REPEATS_1"/>
    <property type="match status" value="3"/>
</dbReference>
<keyword evidence="11" id="KW-0677">Repeat</keyword>
<feature type="compositionally biased region" description="Basic and acidic residues" evidence="20">
    <location>
        <begin position="64"/>
        <end position="73"/>
    </location>
</feature>
<comment type="similarity">
    <text evidence="5 19">Belongs to the peptidase M28 family.</text>
</comment>
<feature type="compositionally biased region" description="Polar residues" evidence="20">
    <location>
        <begin position="184"/>
        <end position="198"/>
    </location>
</feature>
<sequence>MQAPFAFVSRRSAEARPHTAHANTTPTFTTIPNGPIAEDYQASRRVSAERLGDSALLAPPNARLQRDDTHRDISAPANPSEREQPYSAYAPQLPQTNSMVNPFQQWRRQQNNTNSLTYSGAAEASGPAPSYIKQTRVLGRKFSRKYTEKIAEVRDGLHRHGMPGRRRASTLQDNQTIDPRLLLQPTQPTSPTKRTANRSVEARPRKHGRIFPNLLSDRDRRDTPAPAATAAASGSRSAPAPSALGIAPPSLHSWTQGGEGARKAAAAANSMPNGYAGSFGSDSQYVVDFDVHQESLALRHRRSQIGSMNSAADSGADLSNDFDQAPSPASSEDHDSVMGGTVDAEDDSISVLRTLDPLSHLPDEIALHVFELLDASDLARAQAVSKRWQALIQEDSVWRHAYLRRFDRVDHTDPPPVLVGGAGKGRNNKPKQEWKRMYKARLMLEANWRKGPVEAGKAIYLSGHTDSVYCLQFDEEKIITGSRDRTIRVWDINTFQCIKVIGGPNVKPTAGPKVLRTVDYPSFHLATASVNGTPYGDMIFSTPKEWHDASILCLQYDEEILVTGSSDSDLLVWDIKTYEPIKRLRRHTGGVLDVALDAKHIVSCSKDSRIIVWDRKTFESKGELTGHRGPVNAVQLRGKYLVSASGDGIARLWDLEQMKLVKQFNAKERGLAAVEFSEDMRYVLAGGNDHITYKFDVETGEEVMQFTGHTQLVRSLWLDSANKRVVSGSYDLDLRVYDFETGEEIWRAEEWTTSWMLAAKSDYRRIVATSQDGRILVVDFGLKKGGYRDGDPIDGVDLLRGIEHTNAIQWRNPWHPSGSMESPRPKDMAKKSRSFFSTAPVTVITSLVYIALFVALLYTHLTVPNAPTNETPAVGVNLTQAWLDLEVLSARYHPIDSRQNEWIRGWLVQRIWEILTANAVGSEEKRAEVFEDNKSNTTFALSNAITGYGESSNVMVYIRGKRDVEGAWWEKSRKYDGPGGVLVNAHYDSVSSGFGATDDGVGVVTVLQLISHFTSEGMQPERGIVALLNDGEENGLYGAREFARHSLSKMPHTFLNLEGAGAGGKAMLFRSTDAEVTRQYAKSSHPFGAVISGDGFKKGFVRSDTDYSVFTKVLGMRGLDVAFFAPRSRYHTDQDDARDTSRDSVWHMLSASLSTMRGLSSYSGEEYEGDSHNGTLQLKSGHTGVWFDLFGHAFAVINLHDLFALSITLLTAGPILLILLHVILAKNDKFYPLTRYRYLYSADDDAPIAIGGLKGFFRFPIAFTLSTAAVVGLALLQAKVNPYVVYSSGWIVWAMLLSAWFAVAWFFLAGSDRVRPTALQRFFVLLWMYILTWALLVAATIGENNLGLGSPYFVVIYNATVWLALLISYLELLALPKKQKYIEHVADAAVDVDGRSTRPSSRGSRALLSQSHDRASTLGDDAEEEATERTSLLRGRDARTSRSTFTRPGKRRQQEEDDVLDDIEDPFLTKAYGDEQLWSSKLPQWTWILQFLVLAPINIIIVGQLALLATHSLNQTPADGNAVLPIYLLLAAFAVLIMLPLAPFLHRFPYQVPSLLVLVFVGCLIYNLLIFPFSREARLKTFFVQQIDLDTGVNHVALTGIDGFIQNIIAQIPSAAGKALSCGAIAWAARPGLTSCSWEGLTPQVVPSDYHSQQKSHKNKTSTPALNHWLNYTTNLTSPTSALFTLRGANTKACRILFDNPVSTVHINDSSPLDPRMDPIPETGTSQLRLFSRTWDKTFGVHVNWTEGLPAKGQTGQVQCLWSEVGEVPAFEEVRAFQPVWAAVTKHGDGLVEGVRRWEL</sequence>
<evidence type="ECO:0000313" key="23">
    <source>
        <dbReference type="EMBL" id="KAH9845103.1"/>
    </source>
</evidence>
<accession>A0A9W7W6K6</accession>
<dbReference type="InterPro" id="IPR020472">
    <property type="entry name" value="WD40_PAC1"/>
</dbReference>
<comment type="function">
    <text evidence="2">May be involved in vacuolar sorting and osmoregulation.</text>
</comment>
<dbReference type="SMART" id="SM00320">
    <property type="entry name" value="WD40"/>
    <property type="match status" value="6"/>
</dbReference>
<comment type="similarity">
    <text evidence="4">Belongs to the WD repeat MET30/SCONB/SCON-2 family.</text>
</comment>
<evidence type="ECO:0000256" key="8">
    <source>
        <dbReference type="ARBA" id="ARBA00022670"/>
    </source>
</evidence>
<dbReference type="Gene3D" id="3.40.630.10">
    <property type="entry name" value="Zn peptidases"/>
    <property type="match status" value="1"/>
</dbReference>
<evidence type="ECO:0000256" key="18">
    <source>
        <dbReference type="PROSITE-ProRule" id="PRU00221"/>
    </source>
</evidence>
<dbReference type="Gene3D" id="1.20.1280.50">
    <property type="match status" value="1"/>
</dbReference>
<dbReference type="Pfam" id="PF04389">
    <property type="entry name" value="Peptidase_M28"/>
    <property type="match status" value="1"/>
</dbReference>
<keyword evidence="15" id="KW-0482">Metalloprotease</keyword>
<evidence type="ECO:0000256" key="17">
    <source>
        <dbReference type="ARBA" id="ARBA00023180"/>
    </source>
</evidence>
<feature type="repeat" description="WD" evidence="18">
    <location>
        <begin position="584"/>
        <end position="614"/>
    </location>
</feature>
<dbReference type="SUPFAM" id="SSF50978">
    <property type="entry name" value="WD40 repeat-like"/>
    <property type="match status" value="1"/>
</dbReference>
<evidence type="ECO:0000256" key="21">
    <source>
        <dbReference type="SAM" id="Phobius"/>
    </source>
</evidence>
<keyword evidence="12 19" id="KW-0378">Hydrolase</keyword>
<keyword evidence="6" id="KW-0926">Vacuole</keyword>
<dbReference type="GO" id="GO:0005774">
    <property type="term" value="C:vacuolar membrane"/>
    <property type="evidence" value="ECO:0007669"/>
    <property type="project" value="UniProtKB-SubCell"/>
</dbReference>
<feature type="transmembrane region" description="Helical" evidence="21">
    <location>
        <begin position="1202"/>
        <end position="1225"/>
    </location>
</feature>
<reference evidence="23 24" key="1">
    <citation type="journal article" date="2018" name="IMA Fungus">
        <title>IMA Genome-F 10: Nine draft genome sequences of Claviceps purpurea s.lat., including C. arundinis, C. humidiphila, and C. cf. spartinae, pseudomolecules for the pitch canker pathogen Fusarium circinatum, draft genome of Davidsoniella eucalypti, Grosmannia galeiformis, Quambalaria eucalypti, and Teratosphaeria destructans.</title>
        <authorList>
            <person name="Wingfield B.D."/>
            <person name="Liu M."/>
            <person name="Nguyen H.D."/>
            <person name="Lane F.A."/>
            <person name="Morgan S.W."/>
            <person name="De Vos L."/>
            <person name="Wilken P.M."/>
            <person name="Duong T.A."/>
            <person name="Aylward J."/>
            <person name="Coetzee M.P."/>
            <person name="Dadej K."/>
            <person name="De Beer Z.W."/>
            <person name="Findlay W."/>
            <person name="Havenga M."/>
            <person name="Kolarik M."/>
            <person name="Menzies J.G."/>
            <person name="Naidoo K."/>
            <person name="Pochopski O."/>
            <person name="Shoukouhi P."/>
            <person name="Santana Q.C."/>
            <person name="Seifert K.A."/>
            <person name="Soal N."/>
            <person name="Steenkamp E.T."/>
            <person name="Tatham C.T."/>
            <person name="van der Nest M.A."/>
            <person name="Wingfield M.J."/>
        </authorList>
    </citation>
    <scope>NUCLEOTIDE SEQUENCE [LARGE SCALE GENOMIC DNA]</scope>
    <source>
        <strain evidence="23">CMW44962</strain>
    </source>
</reference>
<keyword evidence="13 19" id="KW-0862">Zinc</keyword>
<evidence type="ECO:0000259" key="22">
    <source>
        <dbReference type="PROSITE" id="PS50181"/>
    </source>
</evidence>
<dbReference type="SUPFAM" id="SSF53187">
    <property type="entry name" value="Zn-dependent exopeptidases"/>
    <property type="match status" value="1"/>
</dbReference>
<evidence type="ECO:0000256" key="5">
    <source>
        <dbReference type="ARBA" id="ARBA00010918"/>
    </source>
</evidence>
<feature type="transmembrane region" description="Helical" evidence="21">
    <location>
        <begin position="1322"/>
        <end position="1342"/>
    </location>
</feature>
<dbReference type="Gene3D" id="2.130.10.10">
    <property type="entry name" value="YVTN repeat-like/Quinoprotein amine dehydrogenase"/>
    <property type="match status" value="2"/>
</dbReference>
<evidence type="ECO:0000256" key="2">
    <source>
        <dbReference type="ARBA" id="ARBA00003273"/>
    </source>
</evidence>
<dbReference type="InterPro" id="IPR019775">
    <property type="entry name" value="WD40_repeat_CS"/>
</dbReference>
<dbReference type="GO" id="GO:0046872">
    <property type="term" value="F:metal ion binding"/>
    <property type="evidence" value="ECO:0007669"/>
    <property type="project" value="UniProtKB-KW"/>
</dbReference>
<dbReference type="InterPro" id="IPR001680">
    <property type="entry name" value="WD40_rpt"/>
</dbReference>
<evidence type="ECO:0000256" key="10">
    <source>
        <dbReference type="ARBA" id="ARBA00022723"/>
    </source>
</evidence>
<dbReference type="FunFam" id="3.40.630.10:FF:000057">
    <property type="entry name" value="Vacuolar membrane protease"/>
    <property type="match status" value="1"/>
</dbReference>
<organism evidence="23 24">
    <name type="scientific">Teratosphaeria destructans</name>
    <dbReference type="NCBI Taxonomy" id="418781"/>
    <lineage>
        <taxon>Eukaryota</taxon>
        <taxon>Fungi</taxon>
        <taxon>Dikarya</taxon>
        <taxon>Ascomycota</taxon>
        <taxon>Pezizomycotina</taxon>
        <taxon>Dothideomycetes</taxon>
        <taxon>Dothideomycetidae</taxon>
        <taxon>Mycosphaerellales</taxon>
        <taxon>Teratosphaeriaceae</taxon>
        <taxon>Teratosphaeria</taxon>
    </lineage>
</organism>
<protein>
    <recommendedName>
        <fullName evidence="19">Peptide hydrolase</fullName>
        <ecNumber evidence="19">3.4.-.-</ecNumber>
    </recommendedName>
</protein>
<dbReference type="PANTHER" id="PTHR14604">
    <property type="entry name" value="WD40 REPEAT PF20"/>
    <property type="match status" value="1"/>
</dbReference>
<evidence type="ECO:0000256" key="9">
    <source>
        <dbReference type="ARBA" id="ARBA00022692"/>
    </source>
</evidence>
<proteinExistence type="inferred from homology"/>
<dbReference type="CDD" id="cd00200">
    <property type="entry name" value="WD40"/>
    <property type="match status" value="1"/>
</dbReference>
<dbReference type="InterPro" id="IPR007484">
    <property type="entry name" value="Peptidase_M28"/>
</dbReference>
<evidence type="ECO:0000313" key="24">
    <source>
        <dbReference type="Proteomes" id="UP001138500"/>
    </source>
</evidence>
<dbReference type="Pfam" id="PF22251">
    <property type="entry name" value="PFF1_TM"/>
    <property type="match status" value="1"/>
</dbReference>
<comment type="caution">
    <text evidence="23">The sequence shown here is derived from an EMBL/GenBank/DDBJ whole genome shotgun (WGS) entry which is preliminary data.</text>
</comment>
<feature type="compositionally biased region" description="Low complexity" evidence="20">
    <location>
        <begin position="20"/>
        <end position="36"/>
    </location>
</feature>
<dbReference type="InterPro" id="IPR036322">
    <property type="entry name" value="WD40_repeat_dom_sf"/>
</dbReference>